<keyword evidence="3 8" id="KW-0808">Transferase</keyword>
<protein>
    <recommendedName>
        <fullName evidence="8">Ribosomal protein uS12 methylthiotransferase RimO</fullName>
        <shortName evidence="8">uS12 MTTase</shortName>
        <shortName evidence="8">uS12 methylthiotransferase</shortName>
        <ecNumber evidence="8">2.8.4.4</ecNumber>
    </recommendedName>
    <alternativeName>
        <fullName evidence="8">Ribosomal protein uS12 (aspartate-C(3))-methylthiotransferase</fullName>
    </alternativeName>
    <alternativeName>
        <fullName evidence="8">Ribosome maturation factor RimO</fullName>
    </alternativeName>
</protein>
<dbReference type="EC" id="2.8.4.4" evidence="8"/>
<name>A0ABV0H9E0_9NEIS</name>
<feature type="domain" description="MTTase N-terminal" evidence="10">
    <location>
        <begin position="5"/>
        <end position="115"/>
    </location>
</feature>
<keyword evidence="4 8" id="KW-0949">S-adenosyl-L-methionine</keyword>
<evidence type="ECO:0000256" key="8">
    <source>
        <dbReference type="HAMAP-Rule" id="MF_01865"/>
    </source>
</evidence>
<evidence type="ECO:0000256" key="1">
    <source>
        <dbReference type="ARBA" id="ARBA00022485"/>
    </source>
</evidence>
<dbReference type="PANTHER" id="PTHR43837:SF1">
    <property type="entry name" value="RIBOSOMAL PROTEIN US12 METHYLTHIOTRANSFERASE RIMO"/>
    <property type="match status" value="1"/>
</dbReference>
<evidence type="ECO:0000259" key="10">
    <source>
        <dbReference type="PROSITE" id="PS51449"/>
    </source>
</evidence>
<feature type="domain" description="Radical SAM core" evidence="11">
    <location>
        <begin position="132"/>
        <end position="369"/>
    </location>
</feature>
<dbReference type="CDD" id="cd01335">
    <property type="entry name" value="Radical_SAM"/>
    <property type="match status" value="1"/>
</dbReference>
<evidence type="ECO:0000256" key="4">
    <source>
        <dbReference type="ARBA" id="ARBA00022691"/>
    </source>
</evidence>
<dbReference type="GO" id="GO:0005840">
    <property type="term" value="C:ribosome"/>
    <property type="evidence" value="ECO:0007669"/>
    <property type="project" value="UniProtKB-KW"/>
</dbReference>
<dbReference type="PROSITE" id="PS50926">
    <property type="entry name" value="TRAM"/>
    <property type="match status" value="1"/>
</dbReference>
<dbReference type="Pfam" id="PF00919">
    <property type="entry name" value="UPF0004"/>
    <property type="match status" value="1"/>
</dbReference>
<evidence type="ECO:0000256" key="6">
    <source>
        <dbReference type="ARBA" id="ARBA00023004"/>
    </source>
</evidence>
<evidence type="ECO:0000259" key="9">
    <source>
        <dbReference type="PROSITE" id="PS50926"/>
    </source>
</evidence>
<evidence type="ECO:0000256" key="5">
    <source>
        <dbReference type="ARBA" id="ARBA00022723"/>
    </source>
</evidence>
<organism evidence="12 13">
    <name type="scientific">Chromobacterium piscinae</name>
    <dbReference type="NCBI Taxonomy" id="686831"/>
    <lineage>
        <taxon>Bacteria</taxon>
        <taxon>Pseudomonadati</taxon>
        <taxon>Pseudomonadota</taxon>
        <taxon>Betaproteobacteria</taxon>
        <taxon>Neisseriales</taxon>
        <taxon>Chromobacteriaceae</taxon>
        <taxon>Chromobacterium</taxon>
    </lineage>
</organism>
<dbReference type="GO" id="GO:0103039">
    <property type="term" value="F:protein methylthiotransferase activity"/>
    <property type="evidence" value="ECO:0007669"/>
    <property type="project" value="UniProtKB-EC"/>
</dbReference>
<dbReference type="InterPro" id="IPR005839">
    <property type="entry name" value="Methylthiotransferase"/>
</dbReference>
<dbReference type="InterPro" id="IPR002792">
    <property type="entry name" value="TRAM_dom"/>
</dbReference>
<dbReference type="Pfam" id="PF18693">
    <property type="entry name" value="TRAM_2"/>
    <property type="match status" value="1"/>
</dbReference>
<dbReference type="InterPro" id="IPR058240">
    <property type="entry name" value="rSAM_sf"/>
</dbReference>
<reference evidence="12 13" key="1">
    <citation type="submission" date="2024-05" db="EMBL/GenBank/DDBJ databases">
        <authorList>
            <person name="De Oliveira J.P."/>
            <person name="Noriler S.A."/>
            <person name="De Oliveira A.G."/>
            <person name="Sipoli D.S."/>
        </authorList>
    </citation>
    <scope>NUCLEOTIDE SEQUENCE [LARGE SCALE GENOMIC DNA]</scope>
    <source>
        <strain evidence="12 13">LABIM186</strain>
    </source>
</reference>
<dbReference type="SFLD" id="SFLDS00029">
    <property type="entry name" value="Radical_SAM"/>
    <property type="match status" value="1"/>
</dbReference>
<keyword evidence="7 8" id="KW-0411">Iron-sulfur</keyword>
<evidence type="ECO:0000256" key="7">
    <source>
        <dbReference type="ARBA" id="ARBA00023014"/>
    </source>
</evidence>
<dbReference type="NCBIfam" id="TIGR00089">
    <property type="entry name" value="MiaB/RimO family radical SAM methylthiotransferase"/>
    <property type="match status" value="1"/>
</dbReference>
<feature type="binding site" evidence="8">
    <location>
        <position position="150"/>
    </location>
    <ligand>
        <name>[4Fe-4S] cluster</name>
        <dbReference type="ChEBI" id="CHEBI:49883"/>
        <label>2</label>
        <note>4Fe-4S-S-AdoMet</note>
    </ligand>
</feature>
<keyword evidence="1 8" id="KW-0004">4Fe-4S</keyword>
<evidence type="ECO:0000313" key="13">
    <source>
        <dbReference type="Proteomes" id="UP001438292"/>
    </source>
</evidence>
<evidence type="ECO:0000256" key="2">
    <source>
        <dbReference type="ARBA" id="ARBA00022490"/>
    </source>
</evidence>
<dbReference type="InterPro" id="IPR006638">
    <property type="entry name" value="Elp3/MiaA/NifB-like_rSAM"/>
</dbReference>
<keyword evidence="5 8" id="KW-0479">Metal-binding</keyword>
<dbReference type="InterPro" id="IPR012340">
    <property type="entry name" value="NA-bd_OB-fold"/>
</dbReference>
<keyword evidence="2 8" id="KW-0963">Cytoplasm</keyword>
<keyword evidence="12" id="KW-0689">Ribosomal protein</keyword>
<dbReference type="SFLD" id="SFLDF00274">
    <property type="entry name" value="ribosomal_protein_S12_methylth"/>
    <property type="match status" value="1"/>
</dbReference>
<dbReference type="SFLD" id="SFLDG01082">
    <property type="entry name" value="B12-binding_domain_containing"/>
    <property type="match status" value="1"/>
</dbReference>
<dbReference type="Gene3D" id="3.80.30.20">
    <property type="entry name" value="tm_1862 like domain"/>
    <property type="match status" value="1"/>
</dbReference>
<dbReference type="HAMAP" id="MF_01865">
    <property type="entry name" value="MTTase_RimO"/>
    <property type="match status" value="1"/>
</dbReference>
<feature type="binding site" evidence="8">
    <location>
        <position position="146"/>
    </location>
    <ligand>
        <name>[4Fe-4S] cluster</name>
        <dbReference type="ChEBI" id="CHEBI:49883"/>
        <label>2</label>
        <note>4Fe-4S-S-AdoMet</note>
    </ligand>
</feature>
<evidence type="ECO:0000313" key="12">
    <source>
        <dbReference type="EMBL" id="MEO3956271.1"/>
    </source>
</evidence>
<comment type="function">
    <text evidence="8">Catalyzes the methylthiolation of an aspartic acid residue of ribosomal protein uS12.</text>
</comment>
<feature type="binding site" evidence="8">
    <location>
        <position position="14"/>
    </location>
    <ligand>
        <name>[4Fe-4S] cluster</name>
        <dbReference type="ChEBI" id="CHEBI:49883"/>
        <label>1</label>
    </ligand>
</feature>
<comment type="cofactor">
    <cofactor evidence="8">
        <name>[4Fe-4S] cluster</name>
        <dbReference type="ChEBI" id="CHEBI:49883"/>
    </cofactor>
    <text evidence="8">Binds 2 [4Fe-4S] clusters. One cluster is coordinated with 3 cysteines and an exchangeable S-adenosyl-L-methionine.</text>
</comment>
<dbReference type="InterPro" id="IPR007197">
    <property type="entry name" value="rSAM"/>
</dbReference>
<feature type="binding site" evidence="8">
    <location>
        <position position="50"/>
    </location>
    <ligand>
        <name>[4Fe-4S] cluster</name>
        <dbReference type="ChEBI" id="CHEBI:49883"/>
        <label>1</label>
    </ligand>
</feature>
<dbReference type="Proteomes" id="UP001438292">
    <property type="component" value="Unassembled WGS sequence"/>
</dbReference>
<feature type="binding site" evidence="8">
    <location>
        <position position="153"/>
    </location>
    <ligand>
        <name>[4Fe-4S] cluster</name>
        <dbReference type="ChEBI" id="CHEBI:49883"/>
        <label>2</label>
        <note>4Fe-4S-S-AdoMet</note>
    </ligand>
</feature>
<accession>A0ABV0H9E0</accession>
<dbReference type="SMART" id="SM00729">
    <property type="entry name" value="Elp3"/>
    <property type="match status" value="1"/>
</dbReference>
<dbReference type="PROSITE" id="PS51449">
    <property type="entry name" value="MTTASE_N"/>
    <property type="match status" value="1"/>
</dbReference>
<comment type="subcellular location">
    <subcellularLocation>
        <location evidence="8">Cytoplasm</location>
    </subcellularLocation>
</comment>
<feature type="binding site" evidence="8">
    <location>
        <position position="79"/>
    </location>
    <ligand>
        <name>[4Fe-4S] cluster</name>
        <dbReference type="ChEBI" id="CHEBI:49883"/>
        <label>1</label>
    </ligand>
</feature>
<dbReference type="InterPro" id="IPR013848">
    <property type="entry name" value="Methylthiotransferase_N"/>
</dbReference>
<dbReference type="SUPFAM" id="SSF102114">
    <property type="entry name" value="Radical SAM enzymes"/>
    <property type="match status" value="1"/>
</dbReference>
<keyword evidence="12" id="KW-0687">Ribonucleoprotein</keyword>
<sequence length="438" mass="48834">MNKIPRIGMVSLGCPKAASDSEQILTRLRAEGYEIAPSYDGADLVVVNTCGFIDSAVEESLDAIGEALNENGKVIVTGCLGAKGDVVRDVHPSVLAVTGPHATEEVMTAVHTHLPKPHDPFVDLVPDIGVRLTPKHYAYLKISEGCNHRCTFCIIPSMRGDLESRPIHDVLREAESLAKAGVKEILVISQDTSAYGVDTKYKLGFHNGRPVKTRMTELCEELGSHGIWVRLHYVYPYPHVDEVIPLMRDGKILPYLDIPFQHASQKVLKLMKRPANSDNVLARIKKWREICPELVIRSTFIVGFPGETEEDFEELLAFIREAELDRVGCFTYSPVEGATANELPNPVPEDVKEARKERFMEVQAEISARRLERRVGQTLKVLVDEIDEEGTAVCRSYADAPEIDGLVFVEDSTGMQPGEFYQVEIVDCSEHDLWGERR</sequence>
<dbReference type="PROSITE" id="PS01278">
    <property type="entry name" value="MTTASE_RADICAL"/>
    <property type="match status" value="1"/>
</dbReference>
<keyword evidence="13" id="KW-1185">Reference proteome</keyword>
<dbReference type="SFLD" id="SFLDG01061">
    <property type="entry name" value="methylthiotransferase"/>
    <property type="match status" value="1"/>
</dbReference>
<dbReference type="NCBIfam" id="TIGR01125">
    <property type="entry name" value="30S ribosomal protein S12 methylthiotransferase RimO"/>
    <property type="match status" value="1"/>
</dbReference>
<dbReference type="Pfam" id="PF04055">
    <property type="entry name" value="Radical_SAM"/>
    <property type="match status" value="1"/>
</dbReference>
<dbReference type="PROSITE" id="PS51918">
    <property type="entry name" value="RADICAL_SAM"/>
    <property type="match status" value="1"/>
</dbReference>
<feature type="domain" description="TRAM" evidence="9">
    <location>
        <begin position="372"/>
        <end position="438"/>
    </location>
</feature>
<proteinExistence type="inferred from homology"/>
<comment type="catalytic activity">
    <reaction evidence="8">
        <text>L-aspartate(89)-[ribosomal protein uS12]-hydrogen + (sulfur carrier)-SH + AH2 + 2 S-adenosyl-L-methionine = 3-methylsulfanyl-L-aspartate(89)-[ribosomal protein uS12]-hydrogen + (sulfur carrier)-H + 5'-deoxyadenosine + L-methionine + A + S-adenosyl-L-homocysteine + 2 H(+)</text>
        <dbReference type="Rhea" id="RHEA:37087"/>
        <dbReference type="Rhea" id="RHEA-COMP:10460"/>
        <dbReference type="Rhea" id="RHEA-COMP:10461"/>
        <dbReference type="Rhea" id="RHEA-COMP:14737"/>
        <dbReference type="Rhea" id="RHEA-COMP:14739"/>
        <dbReference type="ChEBI" id="CHEBI:13193"/>
        <dbReference type="ChEBI" id="CHEBI:15378"/>
        <dbReference type="ChEBI" id="CHEBI:17319"/>
        <dbReference type="ChEBI" id="CHEBI:17499"/>
        <dbReference type="ChEBI" id="CHEBI:29917"/>
        <dbReference type="ChEBI" id="CHEBI:29961"/>
        <dbReference type="ChEBI" id="CHEBI:57844"/>
        <dbReference type="ChEBI" id="CHEBI:57856"/>
        <dbReference type="ChEBI" id="CHEBI:59789"/>
        <dbReference type="ChEBI" id="CHEBI:64428"/>
        <dbReference type="ChEBI" id="CHEBI:73599"/>
        <dbReference type="EC" id="2.8.4.4"/>
    </reaction>
</comment>
<dbReference type="InterPro" id="IPR005840">
    <property type="entry name" value="Ribosomal_uS12_MeSTrfase_RimO"/>
</dbReference>
<dbReference type="EMBL" id="JBDQQU010000017">
    <property type="protein sequence ID" value="MEO3956271.1"/>
    <property type="molecule type" value="Genomic_DNA"/>
</dbReference>
<comment type="caution">
    <text evidence="12">The sequence shown here is derived from an EMBL/GenBank/DDBJ whole genome shotgun (WGS) entry which is preliminary data.</text>
</comment>
<gene>
    <name evidence="8 12" type="primary">rimO</name>
    <name evidence="12" type="ORF">ABH309_17660</name>
</gene>
<dbReference type="Gene3D" id="3.40.50.12160">
    <property type="entry name" value="Methylthiotransferase, N-terminal domain"/>
    <property type="match status" value="1"/>
</dbReference>
<evidence type="ECO:0000259" key="11">
    <source>
        <dbReference type="PROSITE" id="PS51918"/>
    </source>
</evidence>
<dbReference type="Gene3D" id="2.40.50.140">
    <property type="entry name" value="Nucleic acid-binding proteins"/>
    <property type="match status" value="1"/>
</dbReference>
<dbReference type="InterPro" id="IPR038135">
    <property type="entry name" value="Methylthiotransferase_N_sf"/>
</dbReference>
<keyword evidence="6 8" id="KW-0408">Iron</keyword>
<dbReference type="PANTHER" id="PTHR43837">
    <property type="entry name" value="RIBOSOMAL PROTEIN S12 METHYLTHIOTRANSFERASE RIMO"/>
    <property type="match status" value="1"/>
</dbReference>
<evidence type="ECO:0000256" key="3">
    <source>
        <dbReference type="ARBA" id="ARBA00022679"/>
    </source>
</evidence>
<dbReference type="InterPro" id="IPR023404">
    <property type="entry name" value="rSAM_horseshoe"/>
</dbReference>
<dbReference type="InterPro" id="IPR020612">
    <property type="entry name" value="Methylthiotransferase_CS"/>
</dbReference>
<comment type="similarity">
    <text evidence="8">Belongs to the methylthiotransferase family. RimO subfamily.</text>
</comment>